<evidence type="ECO:0000256" key="1">
    <source>
        <dbReference type="SAM" id="MobiDB-lite"/>
    </source>
</evidence>
<gene>
    <name evidence="2" type="ORF">NCTC12965_05244</name>
</gene>
<organism evidence="2">
    <name type="scientific">Serratia fonticola</name>
    <dbReference type="NCBI Taxonomy" id="47917"/>
    <lineage>
        <taxon>Bacteria</taxon>
        <taxon>Pseudomonadati</taxon>
        <taxon>Pseudomonadota</taxon>
        <taxon>Gammaproteobacteria</taxon>
        <taxon>Enterobacterales</taxon>
        <taxon>Yersiniaceae</taxon>
        <taxon>Serratia</taxon>
    </lineage>
</organism>
<protein>
    <submittedName>
        <fullName evidence="2">Uncharacterized protein</fullName>
    </submittedName>
</protein>
<reference evidence="2" key="1">
    <citation type="submission" date="2019-05" db="EMBL/GenBank/DDBJ databases">
        <authorList>
            <consortium name="Pathogen Informatics"/>
        </authorList>
    </citation>
    <scope>NUCLEOTIDE SEQUENCE [LARGE SCALE GENOMIC DNA]</scope>
    <source>
        <strain evidence="2">NCTC12965</strain>
    </source>
</reference>
<feature type="region of interest" description="Disordered" evidence="1">
    <location>
        <begin position="1"/>
        <end position="20"/>
    </location>
</feature>
<dbReference type="EMBL" id="CABEEZ010000113">
    <property type="protein sequence ID" value="VTR45450.1"/>
    <property type="molecule type" value="Genomic_DNA"/>
</dbReference>
<proteinExistence type="predicted"/>
<evidence type="ECO:0000313" key="2">
    <source>
        <dbReference type="EMBL" id="VTR45450.1"/>
    </source>
</evidence>
<sequence>MENTSTVEPGESTGSMSGWTQGVVAQGASCLLRRELEELLGIKRMTLRQALLFLEGESKILS</sequence>
<accession>A0A4U9VEU8</accession>
<dbReference type="AlphaFoldDB" id="A0A4U9VEU8"/>
<name>A0A4U9VEU8_SERFO</name>